<name>A0ABP0NLA4_9DINO</name>
<gene>
    <name evidence="2" type="ORF">SCF082_LOCUS33215</name>
</gene>
<reference evidence="2 3" key="1">
    <citation type="submission" date="2024-02" db="EMBL/GenBank/DDBJ databases">
        <authorList>
            <person name="Chen Y."/>
            <person name="Shah S."/>
            <person name="Dougan E. K."/>
            <person name="Thang M."/>
            <person name="Chan C."/>
        </authorList>
    </citation>
    <scope>NUCLEOTIDE SEQUENCE [LARGE SCALE GENOMIC DNA]</scope>
</reference>
<comment type="caution">
    <text evidence="2">The sequence shown here is derived from an EMBL/GenBank/DDBJ whole genome shotgun (WGS) entry which is preliminary data.</text>
</comment>
<evidence type="ECO:0000313" key="3">
    <source>
        <dbReference type="Proteomes" id="UP001642464"/>
    </source>
</evidence>
<sequence>MSQDSQEDQAQHLTLAFGGLVIQIGKASSSVRHQVPDSSDTASLASFSVVSEVPRQGALAGSERATDSAAAGSTEVSQAAVPQAPTRPSVWSPGWEIDLLDARIPSDFDPVDLQPVSHLFRRLRATHCRWSPEARLGRALAVGVAARRQLEDEQIVSGVPDIPFPNKIYVILRGGPSSSAPGWTEHYLTFIAAEVKGPHSRFHPDVVCHAFPTHSEAEALRSGGFMAVFPDHPAVVEFSGQQQSSDGEVSVLHHVELEVETSRGRLLGTLECVLVDMVWDMARWLAKAPALRVAVSFEVLKFEYEGQTCRPRKNGALAAADAWIMEIMDDETAGDYATGEDAPAEQELLPATPTQEDPGQELSLLRQRLAFLEEQMATMEHLRQMAGAAPSRLGAHERAAREQRPEQILEALHQEERLEATEDVELYQGLEELEAAIQDPTQRLLLLQMKQTQMLAKKVFQTKSYDPIHQALSGGGSSDAASSGSGIKGCLAREAYQKVAADLERMGDVVMTNALVDLGLSLEPSAVAPGLHDAIGRPSTIDTNR</sequence>
<feature type="non-terminal residue" evidence="2">
    <location>
        <position position="545"/>
    </location>
</feature>
<evidence type="ECO:0000313" key="2">
    <source>
        <dbReference type="EMBL" id="CAK9064557.1"/>
    </source>
</evidence>
<protein>
    <submittedName>
        <fullName evidence="2">Vacuolar membrane protein</fullName>
    </submittedName>
</protein>
<dbReference type="Proteomes" id="UP001642464">
    <property type="component" value="Unassembled WGS sequence"/>
</dbReference>
<keyword evidence="3" id="KW-1185">Reference proteome</keyword>
<proteinExistence type="predicted"/>
<evidence type="ECO:0000256" key="1">
    <source>
        <dbReference type="SAM" id="MobiDB-lite"/>
    </source>
</evidence>
<organism evidence="2 3">
    <name type="scientific">Durusdinium trenchii</name>
    <dbReference type="NCBI Taxonomy" id="1381693"/>
    <lineage>
        <taxon>Eukaryota</taxon>
        <taxon>Sar</taxon>
        <taxon>Alveolata</taxon>
        <taxon>Dinophyceae</taxon>
        <taxon>Suessiales</taxon>
        <taxon>Symbiodiniaceae</taxon>
        <taxon>Durusdinium</taxon>
    </lineage>
</organism>
<dbReference type="EMBL" id="CAXAMM010029335">
    <property type="protein sequence ID" value="CAK9064557.1"/>
    <property type="molecule type" value="Genomic_DNA"/>
</dbReference>
<accession>A0ABP0NLA4</accession>
<feature type="region of interest" description="Disordered" evidence="1">
    <location>
        <begin position="58"/>
        <end position="87"/>
    </location>
</feature>